<protein>
    <recommendedName>
        <fullName evidence="4">Pesticidal crystal protein cry6Aa</fullName>
    </recommendedName>
</protein>
<gene>
    <name evidence="2" type="ORF">ASPGLDRAFT_31525</name>
</gene>
<evidence type="ECO:0000313" key="2">
    <source>
        <dbReference type="EMBL" id="OJJ88372.1"/>
    </source>
</evidence>
<dbReference type="RefSeq" id="XP_022405048.1">
    <property type="nucleotide sequence ID" value="XM_022544066.1"/>
</dbReference>
<evidence type="ECO:0000256" key="1">
    <source>
        <dbReference type="SAM" id="Coils"/>
    </source>
</evidence>
<sequence length="405" mass="45313">MSDFDPTKPIKDPKVWYPQGMYISQGDNGQKTFLLAKKDMGSLNRYVMTGRMLPTDRTEYTSTIGVADTSVISDEVWGAVDNLLRVYKTIKTDSSDFQDNTWDGIVELASNIYTYASKAGGTDESSYYYKIMEWVKNYNEANTDDEREKYAADITYAAKKQLGIVTDLQRKAETARTDLGVFHDKCVASKGQLDGSANTMQTLLKKENSDIETLTKEIEDAKKALEPIQKRIDEARLREQHTEYYSWIPIVGTIAAIAVIALAEEEIASLRDSLNKIMVVINSDQAKLQAANALQGDITGMGTDVDSLLGIIAPAISILEDLQGAWKSMSTKLEVLMSLFEDETEGVPPMDMAETDLQSIIEEWNALRDDADAYIKEAYNIPQPSKTSIQNYVNQLDDHLQKLKN</sequence>
<accession>A0A1L9VWU3</accession>
<dbReference type="OrthoDB" id="4494488at2759"/>
<feature type="coiled-coil region" evidence="1">
    <location>
        <begin position="197"/>
        <end position="238"/>
    </location>
</feature>
<dbReference type="SUPFAM" id="SSF58100">
    <property type="entry name" value="Bacterial hemolysins"/>
    <property type="match status" value="1"/>
</dbReference>
<dbReference type="VEuPathDB" id="FungiDB:ASPGLDRAFT_31525"/>
<evidence type="ECO:0000313" key="3">
    <source>
        <dbReference type="Proteomes" id="UP000184300"/>
    </source>
</evidence>
<name>A0A1L9VWU3_ASPGL</name>
<dbReference type="Gene3D" id="1.20.1170.10">
    <property type="match status" value="1"/>
</dbReference>
<evidence type="ECO:0008006" key="4">
    <source>
        <dbReference type="Google" id="ProtNLM"/>
    </source>
</evidence>
<dbReference type="CDD" id="cd22656">
    <property type="entry name" value="ClyA_Cry6Aa-like"/>
    <property type="match status" value="1"/>
</dbReference>
<dbReference type="Proteomes" id="UP000184300">
    <property type="component" value="Unassembled WGS sequence"/>
</dbReference>
<dbReference type="EMBL" id="KV878889">
    <property type="protein sequence ID" value="OJJ88372.1"/>
    <property type="molecule type" value="Genomic_DNA"/>
</dbReference>
<keyword evidence="1" id="KW-0175">Coiled coil</keyword>
<dbReference type="AlphaFoldDB" id="A0A1L9VWU3"/>
<dbReference type="GeneID" id="34460327"/>
<organism evidence="2 3">
    <name type="scientific">Aspergillus glaucus CBS 516.65</name>
    <dbReference type="NCBI Taxonomy" id="1160497"/>
    <lineage>
        <taxon>Eukaryota</taxon>
        <taxon>Fungi</taxon>
        <taxon>Dikarya</taxon>
        <taxon>Ascomycota</taxon>
        <taxon>Pezizomycotina</taxon>
        <taxon>Eurotiomycetes</taxon>
        <taxon>Eurotiomycetidae</taxon>
        <taxon>Eurotiales</taxon>
        <taxon>Aspergillaceae</taxon>
        <taxon>Aspergillus</taxon>
        <taxon>Aspergillus subgen. Aspergillus</taxon>
    </lineage>
</organism>
<keyword evidence="3" id="KW-1185">Reference proteome</keyword>
<reference evidence="3" key="1">
    <citation type="journal article" date="2017" name="Genome Biol.">
        <title>Comparative genomics reveals high biological diversity and specific adaptations in the industrially and medically important fungal genus Aspergillus.</title>
        <authorList>
            <person name="de Vries R.P."/>
            <person name="Riley R."/>
            <person name="Wiebenga A."/>
            <person name="Aguilar-Osorio G."/>
            <person name="Amillis S."/>
            <person name="Uchima C.A."/>
            <person name="Anderluh G."/>
            <person name="Asadollahi M."/>
            <person name="Askin M."/>
            <person name="Barry K."/>
            <person name="Battaglia E."/>
            <person name="Bayram O."/>
            <person name="Benocci T."/>
            <person name="Braus-Stromeyer S.A."/>
            <person name="Caldana C."/>
            <person name="Canovas D."/>
            <person name="Cerqueira G.C."/>
            <person name="Chen F."/>
            <person name="Chen W."/>
            <person name="Choi C."/>
            <person name="Clum A."/>
            <person name="Dos Santos R.A."/>
            <person name="Damasio A.R."/>
            <person name="Diallinas G."/>
            <person name="Emri T."/>
            <person name="Fekete E."/>
            <person name="Flipphi M."/>
            <person name="Freyberg S."/>
            <person name="Gallo A."/>
            <person name="Gournas C."/>
            <person name="Habgood R."/>
            <person name="Hainaut M."/>
            <person name="Harispe M.L."/>
            <person name="Henrissat B."/>
            <person name="Hilden K.S."/>
            <person name="Hope R."/>
            <person name="Hossain A."/>
            <person name="Karabika E."/>
            <person name="Karaffa L."/>
            <person name="Karanyi Z."/>
            <person name="Krasevec N."/>
            <person name="Kuo A."/>
            <person name="Kusch H."/>
            <person name="LaButti K."/>
            <person name="Lagendijk E.L."/>
            <person name="Lapidus A."/>
            <person name="Levasseur A."/>
            <person name="Lindquist E."/>
            <person name="Lipzen A."/>
            <person name="Logrieco A.F."/>
            <person name="MacCabe A."/>
            <person name="Maekelae M.R."/>
            <person name="Malavazi I."/>
            <person name="Melin P."/>
            <person name="Meyer V."/>
            <person name="Mielnichuk N."/>
            <person name="Miskei M."/>
            <person name="Molnar A.P."/>
            <person name="Mule G."/>
            <person name="Ngan C.Y."/>
            <person name="Orejas M."/>
            <person name="Orosz E."/>
            <person name="Ouedraogo J.P."/>
            <person name="Overkamp K.M."/>
            <person name="Park H.-S."/>
            <person name="Perrone G."/>
            <person name="Piumi F."/>
            <person name="Punt P.J."/>
            <person name="Ram A.F."/>
            <person name="Ramon A."/>
            <person name="Rauscher S."/>
            <person name="Record E."/>
            <person name="Riano-Pachon D.M."/>
            <person name="Robert V."/>
            <person name="Roehrig J."/>
            <person name="Ruller R."/>
            <person name="Salamov A."/>
            <person name="Salih N.S."/>
            <person name="Samson R.A."/>
            <person name="Sandor E."/>
            <person name="Sanguinetti M."/>
            <person name="Schuetze T."/>
            <person name="Sepcic K."/>
            <person name="Shelest E."/>
            <person name="Sherlock G."/>
            <person name="Sophianopoulou V."/>
            <person name="Squina F.M."/>
            <person name="Sun H."/>
            <person name="Susca A."/>
            <person name="Todd R.B."/>
            <person name="Tsang A."/>
            <person name="Unkles S.E."/>
            <person name="van de Wiele N."/>
            <person name="van Rossen-Uffink D."/>
            <person name="Oliveira J.V."/>
            <person name="Vesth T.C."/>
            <person name="Visser J."/>
            <person name="Yu J.-H."/>
            <person name="Zhou M."/>
            <person name="Andersen M.R."/>
            <person name="Archer D.B."/>
            <person name="Baker S.E."/>
            <person name="Benoit I."/>
            <person name="Brakhage A.A."/>
            <person name="Braus G.H."/>
            <person name="Fischer R."/>
            <person name="Frisvad J.C."/>
            <person name="Goldman G.H."/>
            <person name="Houbraken J."/>
            <person name="Oakley B."/>
            <person name="Pocsi I."/>
            <person name="Scazzocchio C."/>
            <person name="Seiboth B."/>
            <person name="vanKuyk P.A."/>
            <person name="Wortman J."/>
            <person name="Dyer P.S."/>
            <person name="Grigoriev I.V."/>
        </authorList>
    </citation>
    <scope>NUCLEOTIDE SEQUENCE [LARGE SCALE GENOMIC DNA]</scope>
    <source>
        <strain evidence="3">CBS 516.65</strain>
    </source>
</reference>
<proteinExistence type="predicted"/>